<evidence type="ECO:0000256" key="1">
    <source>
        <dbReference type="SAM" id="MobiDB-lite"/>
    </source>
</evidence>
<dbReference type="Pfam" id="PF03181">
    <property type="entry name" value="BURP"/>
    <property type="match status" value="1"/>
</dbReference>
<accession>A0A9K3JYJ6</accession>
<gene>
    <name evidence="3" type="ORF">HanXRQr2_Chr01g0042861</name>
</gene>
<dbReference type="PANTHER" id="PTHR31236">
    <property type="entry name" value="BURP DOMAIN PROTEIN USPL1-LIKE"/>
    <property type="match status" value="1"/>
</dbReference>
<dbReference type="OrthoDB" id="654134at2759"/>
<dbReference type="Gramene" id="mRNA:HanXRQr2_Chr01g0042861">
    <property type="protein sequence ID" value="mRNA:HanXRQr2_Chr01g0042861"/>
    <property type="gene ID" value="HanXRQr2_Chr01g0042861"/>
</dbReference>
<reference evidence="3" key="2">
    <citation type="submission" date="2020-06" db="EMBL/GenBank/DDBJ databases">
        <title>Helianthus annuus Genome sequencing and assembly Release 2.</title>
        <authorList>
            <person name="Gouzy J."/>
            <person name="Langlade N."/>
            <person name="Munos S."/>
        </authorList>
    </citation>
    <scope>NUCLEOTIDE SEQUENCE</scope>
    <source>
        <tissue evidence="3">Leaves</tissue>
    </source>
</reference>
<feature type="compositionally biased region" description="Gly residues" evidence="1">
    <location>
        <begin position="153"/>
        <end position="177"/>
    </location>
</feature>
<proteinExistence type="predicted"/>
<feature type="region of interest" description="Disordered" evidence="1">
    <location>
        <begin position="91"/>
        <end position="183"/>
    </location>
</feature>
<evidence type="ECO:0000313" key="3">
    <source>
        <dbReference type="EMBL" id="KAF5823860.1"/>
    </source>
</evidence>
<dbReference type="InterPro" id="IPR004873">
    <property type="entry name" value="BURP_dom"/>
</dbReference>
<feature type="domain" description="BURP" evidence="2">
    <location>
        <begin position="220"/>
        <end position="431"/>
    </location>
</feature>
<feature type="region of interest" description="Disordered" evidence="1">
    <location>
        <begin position="1"/>
        <end position="21"/>
    </location>
</feature>
<keyword evidence="4" id="KW-1185">Reference proteome</keyword>
<reference evidence="3" key="1">
    <citation type="journal article" date="2017" name="Nature">
        <title>The sunflower genome provides insights into oil metabolism, flowering and Asterid evolution.</title>
        <authorList>
            <person name="Badouin H."/>
            <person name="Gouzy J."/>
            <person name="Grassa C.J."/>
            <person name="Murat F."/>
            <person name="Staton S.E."/>
            <person name="Cottret L."/>
            <person name="Lelandais-Briere C."/>
            <person name="Owens G.L."/>
            <person name="Carrere S."/>
            <person name="Mayjonade B."/>
            <person name="Legrand L."/>
            <person name="Gill N."/>
            <person name="Kane N.C."/>
            <person name="Bowers J.E."/>
            <person name="Hubner S."/>
            <person name="Bellec A."/>
            <person name="Berard A."/>
            <person name="Berges H."/>
            <person name="Blanchet N."/>
            <person name="Boniface M.C."/>
            <person name="Brunel D."/>
            <person name="Catrice O."/>
            <person name="Chaidir N."/>
            <person name="Claudel C."/>
            <person name="Donnadieu C."/>
            <person name="Faraut T."/>
            <person name="Fievet G."/>
            <person name="Helmstetter N."/>
            <person name="King M."/>
            <person name="Knapp S.J."/>
            <person name="Lai Z."/>
            <person name="Le Paslier M.C."/>
            <person name="Lippi Y."/>
            <person name="Lorenzon L."/>
            <person name="Mandel J.R."/>
            <person name="Marage G."/>
            <person name="Marchand G."/>
            <person name="Marquand E."/>
            <person name="Bret-Mestries E."/>
            <person name="Morien E."/>
            <person name="Nambeesan S."/>
            <person name="Nguyen T."/>
            <person name="Pegot-Espagnet P."/>
            <person name="Pouilly N."/>
            <person name="Raftis F."/>
            <person name="Sallet E."/>
            <person name="Schiex T."/>
            <person name="Thomas J."/>
            <person name="Vandecasteele C."/>
            <person name="Vares D."/>
            <person name="Vear F."/>
            <person name="Vautrin S."/>
            <person name="Crespi M."/>
            <person name="Mangin B."/>
            <person name="Burke J.M."/>
            <person name="Salse J."/>
            <person name="Munos S."/>
            <person name="Vincourt P."/>
            <person name="Rieseberg L.H."/>
            <person name="Langlade N.B."/>
        </authorList>
    </citation>
    <scope>NUCLEOTIDE SEQUENCE</scope>
    <source>
        <tissue evidence="3">Leaves</tissue>
    </source>
</reference>
<sequence length="432" mass="46634">MNISHFINSTSTTHQTSSKLTPSISCSFGFSFSPMRFFLLHVCTLFSVALLGSHAVTPEVYWKSVLPNSPMPKSIKDLLYTEWSDEKSTAVGVGKGGVSVHTGKPGKRTDVGVGKGGVGVHTGKPGKRTDVGVGKGGVGVHTGKPGKRTDVGVGKGGVGVHTGKPGKGTHVGVGKGGVNVHTRHKGKPVYVGVRKGPNPFVYKYAASENQLKDNPNVALFFKENDLHQGKEMNLHFTKNDEKATFLPRQIADSIPFSSNKLPQIYEEFSVKPDSMEAEIMKQTLSECESTGIQGEEKYCATSLESMVDFSTTKLGKNVKAISTEVSAKESTPLQKYKIEVAKKLVANKAVVCHKQNYAYAVFYCHKTASTQAYAVSMVGADGTKVNAVAVCHTDTAKWNPKHLAFQVLKVKPGTVPICHFLPEDHVVWVPYK</sequence>
<dbReference type="EMBL" id="MNCJ02000316">
    <property type="protein sequence ID" value="KAF5823860.1"/>
    <property type="molecule type" value="Genomic_DNA"/>
</dbReference>
<dbReference type="PANTHER" id="PTHR31236:SF2">
    <property type="entry name" value="BURP DOMAIN PROTEIN RD22"/>
    <property type="match status" value="1"/>
</dbReference>
<dbReference type="SMART" id="SM01045">
    <property type="entry name" value="BURP"/>
    <property type="match status" value="1"/>
</dbReference>
<dbReference type="PROSITE" id="PS51277">
    <property type="entry name" value="BURP"/>
    <property type="match status" value="1"/>
</dbReference>
<organism evidence="3 4">
    <name type="scientific">Helianthus annuus</name>
    <name type="common">Common sunflower</name>
    <dbReference type="NCBI Taxonomy" id="4232"/>
    <lineage>
        <taxon>Eukaryota</taxon>
        <taxon>Viridiplantae</taxon>
        <taxon>Streptophyta</taxon>
        <taxon>Embryophyta</taxon>
        <taxon>Tracheophyta</taxon>
        <taxon>Spermatophyta</taxon>
        <taxon>Magnoliopsida</taxon>
        <taxon>eudicotyledons</taxon>
        <taxon>Gunneridae</taxon>
        <taxon>Pentapetalae</taxon>
        <taxon>asterids</taxon>
        <taxon>campanulids</taxon>
        <taxon>Asterales</taxon>
        <taxon>Asteraceae</taxon>
        <taxon>Asteroideae</taxon>
        <taxon>Heliantheae alliance</taxon>
        <taxon>Heliantheae</taxon>
        <taxon>Helianthus</taxon>
    </lineage>
</organism>
<comment type="caution">
    <text evidence="3">The sequence shown here is derived from an EMBL/GenBank/DDBJ whole genome shotgun (WGS) entry which is preliminary data.</text>
</comment>
<dbReference type="AlphaFoldDB" id="A0A9K3JYJ6"/>
<protein>
    <submittedName>
        <fullName evidence="3">BURP domain-containing protein</fullName>
    </submittedName>
</protein>
<dbReference type="InterPro" id="IPR044816">
    <property type="entry name" value="BURP"/>
</dbReference>
<evidence type="ECO:0000259" key="2">
    <source>
        <dbReference type="PROSITE" id="PS51277"/>
    </source>
</evidence>
<name>A0A9K3JYJ6_HELAN</name>
<dbReference type="Proteomes" id="UP000215914">
    <property type="component" value="Unassembled WGS sequence"/>
</dbReference>
<evidence type="ECO:0000313" key="4">
    <source>
        <dbReference type="Proteomes" id="UP000215914"/>
    </source>
</evidence>